<dbReference type="EMBL" id="CALNXI010000370">
    <property type="protein sequence ID" value="CAH3025758.1"/>
    <property type="molecule type" value="Genomic_DNA"/>
</dbReference>
<evidence type="ECO:0000259" key="3">
    <source>
        <dbReference type="Pfam" id="PF13359"/>
    </source>
</evidence>
<feature type="non-terminal residue" evidence="4">
    <location>
        <position position="228"/>
    </location>
</feature>
<gene>
    <name evidence="4" type="ORF">PEVE_00027113</name>
</gene>
<dbReference type="PANTHER" id="PTHR23080">
    <property type="entry name" value="THAP DOMAIN PROTEIN"/>
    <property type="match status" value="1"/>
</dbReference>
<feature type="domain" description="DDE Tnp4" evidence="3">
    <location>
        <begin position="63"/>
        <end position="222"/>
    </location>
</feature>
<organism evidence="4 5">
    <name type="scientific">Porites evermanni</name>
    <dbReference type="NCBI Taxonomy" id="104178"/>
    <lineage>
        <taxon>Eukaryota</taxon>
        <taxon>Metazoa</taxon>
        <taxon>Cnidaria</taxon>
        <taxon>Anthozoa</taxon>
        <taxon>Hexacorallia</taxon>
        <taxon>Scleractinia</taxon>
        <taxon>Fungiina</taxon>
        <taxon>Poritidae</taxon>
        <taxon>Porites</taxon>
    </lineage>
</organism>
<dbReference type="Pfam" id="PF13359">
    <property type="entry name" value="DDE_Tnp_4"/>
    <property type="match status" value="1"/>
</dbReference>
<keyword evidence="2" id="KW-0479">Metal-binding</keyword>
<evidence type="ECO:0000313" key="4">
    <source>
        <dbReference type="EMBL" id="CAH3025758.1"/>
    </source>
</evidence>
<keyword evidence="5" id="KW-1185">Reference proteome</keyword>
<evidence type="ECO:0000256" key="2">
    <source>
        <dbReference type="ARBA" id="ARBA00022723"/>
    </source>
</evidence>
<name>A0ABN8MBQ3_9CNID</name>
<dbReference type="Proteomes" id="UP001159427">
    <property type="component" value="Unassembled WGS sequence"/>
</dbReference>
<proteinExistence type="predicted"/>
<evidence type="ECO:0000313" key="5">
    <source>
        <dbReference type="Proteomes" id="UP001159427"/>
    </source>
</evidence>
<accession>A0ABN8MBQ3</accession>
<reference evidence="4 5" key="1">
    <citation type="submission" date="2022-05" db="EMBL/GenBank/DDBJ databases">
        <authorList>
            <consortium name="Genoscope - CEA"/>
            <person name="William W."/>
        </authorList>
    </citation>
    <scope>NUCLEOTIDE SEQUENCE [LARGE SCALE GENOMIC DNA]</scope>
</reference>
<sequence>MPEKVLADNYNISVSEVSRIFATWLDLLFSRLIQLPVWATRRAVEETKPEVFRQKYPLTRVVLDCTELFIEKPSCFRAQSETYSSYKSHNTAKGLVAIAPNAALTFVSDLYGGHCSDKVIVEHCGILQRLEEGDVLMADRGFEIQDLLASKKVYLNIPPFMRSKDQLNPDEEDETREIASVRIHVERAIKRVKNFNILKQIIPNSMAEDVDKIWKVCCLLANFKGPLV</sequence>
<dbReference type="PANTHER" id="PTHR23080:SF133">
    <property type="entry name" value="SI:CH211-262I1.5-RELATED"/>
    <property type="match status" value="1"/>
</dbReference>
<dbReference type="InterPro" id="IPR027806">
    <property type="entry name" value="HARBI1_dom"/>
</dbReference>
<comment type="caution">
    <text evidence="4">The sequence shown here is derived from an EMBL/GenBank/DDBJ whole genome shotgun (WGS) entry which is preliminary data.</text>
</comment>
<protein>
    <recommendedName>
        <fullName evidence="3">DDE Tnp4 domain-containing protein</fullName>
    </recommendedName>
</protein>
<comment type="cofactor">
    <cofactor evidence="1">
        <name>a divalent metal cation</name>
        <dbReference type="ChEBI" id="CHEBI:60240"/>
    </cofactor>
</comment>
<evidence type="ECO:0000256" key="1">
    <source>
        <dbReference type="ARBA" id="ARBA00001968"/>
    </source>
</evidence>